<accession>A0A348B5Q6</accession>
<name>A0A348B5Q6_9CREN</name>
<gene>
    <name evidence="2" type="ORF">GCM10007116_08020</name>
    <name evidence="1" type="ORF">HS1genome_1897</name>
</gene>
<dbReference type="GeneID" id="38667369"/>
<dbReference type="KEGG" id="sacd:HS1genome_1897"/>
<evidence type="ECO:0000313" key="2">
    <source>
        <dbReference type="EMBL" id="GGT92647.1"/>
    </source>
</evidence>
<organism evidence="1 3">
    <name type="scientific">Sulfodiicoccus acidiphilus</name>
    <dbReference type="NCBI Taxonomy" id="1670455"/>
    <lineage>
        <taxon>Archaea</taxon>
        <taxon>Thermoproteota</taxon>
        <taxon>Thermoprotei</taxon>
        <taxon>Sulfolobales</taxon>
        <taxon>Sulfolobaceae</taxon>
        <taxon>Sulfodiicoccus</taxon>
    </lineage>
</organism>
<proteinExistence type="predicted"/>
<reference evidence="3" key="2">
    <citation type="submission" date="2018-04" db="EMBL/GenBank/DDBJ databases">
        <title>Complete genome sequence of Sulfodiicoccus acidiphilus strain HS-1.</title>
        <authorList>
            <person name="Sakai H.D."/>
            <person name="Kurosawa N."/>
        </authorList>
    </citation>
    <scope>NUCLEOTIDE SEQUENCE [LARGE SCALE GENOMIC DNA]</scope>
    <source>
        <strain evidence="3">HS-1</strain>
    </source>
</reference>
<reference evidence="2" key="1">
    <citation type="journal article" date="2014" name="Int. J. Syst. Evol. Microbiol.">
        <title>Complete genome sequence of Corynebacterium casei LMG S-19264T (=DSM 44701T), isolated from a smear-ripened cheese.</title>
        <authorList>
            <consortium name="US DOE Joint Genome Institute (JGI-PGF)"/>
            <person name="Walter F."/>
            <person name="Albersmeier A."/>
            <person name="Kalinowski J."/>
            <person name="Ruckert C."/>
        </authorList>
    </citation>
    <scope>NUCLEOTIDE SEQUENCE</scope>
    <source>
        <strain evidence="2">JCM 31740</strain>
    </source>
</reference>
<keyword evidence="3" id="KW-1185">Reference proteome</keyword>
<dbReference type="Proteomes" id="UP000276741">
    <property type="component" value="Chromosome"/>
</dbReference>
<dbReference type="RefSeq" id="WP_126450737.1">
    <property type="nucleotide sequence ID" value="NZ_AP018553.1"/>
</dbReference>
<dbReference type="Proteomes" id="UP000616143">
    <property type="component" value="Unassembled WGS sequence"/>
</dbReference>
<dbReference type="EMBL" id="BMQS01000006">
    <property type="protein sequence ID" value="GGT92647.1"/>
    <property type="molecule type" value="Genomic_DNA"/>
</dbReference>
<sequence>MAGRKQPKEVSEVLRTLALDLDGVGLAIFSGKSKPVNEVRKVVRSLRTLSEEGVELKDVFEYLEEGRLDLENVEKASELLRERAYLLSKTG</sequence>
<protein>
    <submittedName>
        <fullName evidence="1">Uncharacterized protein</fullName>
    </submittedName>
</protein>
<evidence type="ECO:0000313" key="3">
    <source>
        <dbReference type="Proteomes" id="UP000276741"/>
    </source>
</evidence>
<reference evidence="1" key="3">
    <citation type="journal article" date="2019" name="BMC Res. Notes">
        <title>Complete genome sequence of the Sulfodiicoccus acidiphilus strain HS-1T, the first crenarchaeon that lacks polB3, isolated from an acidic hot spring in Ohwaku-dani, Hakone, Japan.</title>
        <authorList>
            <person name="Sakai H.D."/>
            <person name="Kurosawa N."/>
        </authorList>
    </citation>
    <scope>NUCLEOTIDE SEQUENCE</scope>
    <source>
        <strain evidence="1">HS-1</strain>
    </source>
</reference>
<reference evidence="2" key="4">
    <citation type="submission" date="2020-09" db="EMBL/GenBank/DDBJ databases">
        <authorList>
            <person name="Sun Q."/>
            <person name="Ohkuma M."/>
        </authorList>
    </citation>
    <scope>NUCLEOTIDE SEQUENCE</scope>
    <source>
        <strain evidence="2">JCM 31740</strain>
    </source>
</reference>
<dbReference type="EMBL" id="AP018553">
    <property type="protein sequence ID" value="BBD73508.1"/>
    <property type="molecule type" value="Genomic_DNA"/>
</dbReference>
<evidence type="ECO:0000313" key="1">
    <source>
        <dbReference type="EMBL" id="BBD73508.1"/>
    </source>
</evidence>
<dbReference type="AlphaFoldDB" id="A0A348B5Q6"/>